<dbReference type="Gene3D" id="3.40.50.300">
    <property type="entry name" value="P-loop containing nucleotide triphosphate hydrolases"/>
    <property type="match status" value="1"/>
</dbReference>
<evidence type="ECO:0000256" key="6">
    <source>
        <dbReference type="SAM" id="MobiDB-lite"/>
    </source>
</evidence>
<dbReference type="SUPFAM" id="SSF53335">
    <property type="entry name" value="S-adenosyl-L-methionine-dependent methyltransferases"/>
    <property type="match status" value="1"/>
</dbReference>
<dbReference type="InterPro" id="IPR001525">
    <property type="entry name" value="C5_MeTfrase"/>
</dbReference>
<dbReference type="PANTHER" id="PTHR45626">
    <property type="entry name" value="TRANSCRIPTION TERMINATION FACTOR 2-RELATED"/>
    <property type="match status" value="1"/>
</dbReference>
<dbReference type="EMBL" id="ML977346">
    <property type="protein sequence ID" value="KAF2108709.1"/>
    <property type="molecule type" value="Genomic_DNA"/>
</dbReference>
<dbReference type="OrthoDB" id="423221at2759"/>
<evidence type="ECO:0000256" key="4">
    <source>
        <dbReference type="ARBA" id="ARBA00022801"/>
    </source>
</evidence>
<dbReference type="GO" id="GO:0008168">
    <property type="term" value="F:methyltransferase activity"/>
    <property type="evidence" value="ECO:0007669"/>
    <property type="project" value="UniProtKB-KW"/>
</dbReference>
<dbReference type="GO" id="GO:0032259">
    <property type="term" value="P:methylation"/>
    <property type="evidence" value="ECO:0007669"/>
    <property type="project" value="UniProtKB-KW"/>
</dbReference>
<evidence type="ECO:0000256" key="5">
    <source>
        <dbReference type="ARBA" id="ARBA00022840"/>
    </source>
</evidence>
<accession>A0A6A5YN66</accession>
<dbReference type="GO" id="GO:0008094">
    <property type="term" value="F:ATP-dependent activity, acting on DNA"/>
    <property type="evidence" value="ECO:0007669"/>
    <property type="project" value="TreeGrafter"/>
</dbReference>
<feature type="domain" description="SNF2 N-terminal" evidence="7">
    <location>
        <begin position="1068"/>
        <end position="1228"/>
    </location>
</feature>
<dbReference type="InterPro" id="IPR001650">
    <property type="entry name" value="Helicase_C-like"/>
</dbReference>
<name>A0A6A5YN66_9PLEO</name>
<protein>
    <submittedName>
        <fullName evidence="9">Uncharacterized protein</fullName>
    </submittedName>
</protein>
<dbReference type="Pfam" id="PF00271">
    <property type="entry name" value="Helicase_C"/>
    <property type="match status" value="1"/>
</dbReference>
<dbReference type="Gene3D" id="3.40.50.150">
    <property type="entry name" value="Vaccinia Virus protein VP39"/>
    <property type="match status" value="1"/>
</dbReference>
<dbReference type="Pfam" id="PF00145">
    <property type="entry name" value="DNA_methylase"/>
    <property type="match status" value="1"/>
</dbReference>
<dbReference type="GO" id="GO:0016787">
    <property type="term" value="F:hydrolase activity"/>
    <property type="evidence" value="ECO:0007669"/>
    <property type="project" value="UniProtKB-KW"/>
</dbReference>
<dbReference type="InterPro" id="IPR029063">
    <property type="entry name" value="SAM-dependent_MTases_sf"/>
</dbReference>
<keyword evidence="5" id="KW-0067">ATP-binding</keyword>
<evidence type="ECO:0000313" key="9">
    <source>
        <dbReference type="EMBL" id="KAF2108709.1"/>
    </source>
</evidence>
<evidence type="ECO:0000259" key="8">
    <source>
        <dbReference type="Pfam" id="PF00271"/>
    </source>
</evidence>
<organism evidence="9 10">
    <name type="scientific">Lophiotrema nucula</name>
    <dbReference type="NCBI Taxonomy" id="690887"/>
    <lineage>
        <taxon>Eukaryota</taxon>
        <taxon>Fungi</taxon>
        <taxon>Dikarya</taxon>
        <taxon>Ascomycota</taxon>
        <taxon>Pezizomycotina</taxon>
        <taxon>Dothideomycetes</taxon>
        <taxon>Pleosporomycetidae</taxon>
        <taxon>Pleosporales</taxon>
        <taxon>Lophiotremataceae</taxon>
        <taxon>Lophiotrema</taxon>
    </lineage>
</organism>
<dbReference type="InterPro" id="IPR000330">
    <property type="entry name" value="SNF2_N"/>
</dbReference>
<reference evidence="9" key="1">
    <citation type="journal article" date="2020" name="Stud. Mycol.">
        <title>101 Dothideomycetes genomes: a test case for predicting lifestyles and emergence of pathogens.</title>
        <authorList>
            <person name="Haridas S."/>
            <person name="Albert R."/>
            <person name="Binder M."/>
            <person name="Bloem J."/>
            <person name="Labutti K."/>
            <person name="Salamov A."/>
            <person name="Andreopoulos B."/>
            <person name="Baker S."/>
            <person name="Barry K."/>
            <person name="Bills G."/>
            <person name="Bluhm B."/>
            <person name="Cannon C."/>
            <person name="Castanera R."/>
            <person name="Culley D."/>
            <person name="Daum C."/>
            <person name="Ezra D."/>
            <person name="Gonzalez J."/>
            <person name="Henrissat B."/>
            <person name="Kuo A."/>
            <person name="Liang C."/>
            <person name="Lipzen A."/>
            <person name="Lutzoni F."/>
            <person name="Magnuson J."/>
            <person name="Mondo S."/>
            <person name="Nolan M."/>
            <person name="Ohm R."/>
            <person name="Pangilinan J."/>
            <person name="Park H.-J."/>
            <person name="Ramirez L."/>
            <person name="Alfaro M."/>
            <person name="Sun H."/>
            <person name="Tritt A."/>
            <person name="Yoshinaga Y."/>
            <person name="Zwiers L.-H."/>
            <person name="Turgeon B."/>
            <person name="Goodwin S."/>
            <person name="Spatafora J."/>
            <person name="Crous P."/>
            <person name="Grigoriev I."/>
        </authorList>
    </citation>
    <scope>NUCLEOTIDE SEQUENCE</scope>
    <source>
        <strain evidence="9">CBS 627.86</strain>
    </source>
</reference>
<feature type="compositionally biased region" description="Acidic residues" evidence="6">
    <location>
        <begin position="1"/>
        <end position="17"/>
    </location>
</feature>
<dbReference type="InterPro" id="IPR027417">
    <property type="entry name" value="P-loop_NTPase"/>
</dbReference>
<dbReference type="GO" id="GO:0005524">
    <property type="term" value="F:ATP binding"/>
    <property type="evidence" value="ECO:0007669"/>
    <property type="project" value="UniProtKB-KW"/>
</dbReference>
<dbReference type="GO" id="GO:0005634">
    <property type="term" value="C:nucleus"/>
    <property type="evidence" value="ECO:0007669"/>
    <property type="project" value="TreeGrafter"/>
</dbReference>
<keyword evidence="2" id="KW-0808">Transferase</keyword>
<feature type="region of interest" description="Disordered" evidence="6">
    <location>
        <begin position="1"/>
        <end position="45"/>
    </location>
</feature>
<gene>
    <name evidence="9" type="ORF">BDV96DRAFT_504071</name>
</gene>
<evidence type="ECO:0000256" key="1">
    <source>
        <dbReference type="ARBA" id="ARBA00022603"/>
    </source>
</evidence>
<evidence type="ECO:0000256" key="2">
    <source>
        <dbReference type="ARBA" id="ARBA00022679"/>
    </source>
</evidence>
<evidence type="ECO:0000259" key="7">
    <source>
        <dbReference type="Pfam" id="PF00176"/>
    </source>
</evidence>
<dbReference type="InterPro" id="IPR050628">
    <property type="entry name" value="SNF2_RAD54_helicase_TF"/>
</dbReference>
<sequence>MDDENGTTDSLGGEEIEEPKSPPKSSSLKKGKRAQKPTTPAQSLAKGINLTLPPLSDIQSIFSDQVLRASGLGFDEASRELEGRPLHVATMCSGTESPLVALQLISESLVKRGDPALDVQHHFSAEIDAVKQGFIERNYQPKILFRDVREFIPKDATTATTAYGAEVDIPGQLDILIAGFVCKDLSRLNSRQKSLEDGGESGDTFNAVYSYTKNFRPSVVLIENVMNTNAFWNTFEAKWNRIGYTSEWLICDTKDYYLPQTRNRMYMIAINKDLHGPGAEDSVKAWKEVMVKLRRPCSSPFSAFLSEDTTQSSHIARASEVNWDLCKLRYDRIRSEERLGNKRPLTQWAENGTVHPPDVANHQWYRSQTSRVWDAIDIAYLQAARAGFDALYKTAVWDVSQNVDRFKAVSAKGIVPCITPTGCDFVTNRQSALGGGQLLSLQGMPYDKLLFANESQREQQDLAGNAMTTTVIGASLIASLITSRKAFRAVPIAGSPQAAPASVQNFRLAPFVPKRMIETKLISPHLEDLNTEELLQDARCSSRLCTCEGSKHLSKASIHVCRSCRHTGCSECAGNPRHAYAETILRDVRKSPIDFERKWRKQFPARIRLDKFPNMSASISKANINSERMRPFMKRVTEARLNAAIFTITNFRRQDNCWKVLYDSSEATMELLIKEELEWRVFVKCPVIVPGDSSLRAMLAHPIARGIVSGSLLDPAWELWLPRSQSVSLTLTDSHQRVSSWRSRLGLPEYKAETIPMALEVRLDSNCATAHRISGLYLHQPNCGTAESSLYMKSGEEPVYLFLQVDPIGPAHRDQFVFSKDCRSLSYGETCTTLALLDPSWRPWKVEDLSRYYVNATVPGKWIQTATTMASVMTPVISRVPVDHTEFQSSEADCSQAITLLDVKLPDHADLSAFSNYSWALEQARIQPSFSDWNRHDLDCSKDFCKCAPAPPRTLWYVDERGTVTAQEDRKGAAIFERIIKTRPPIVGILPVNTLNTTRVQITVNIASLLHRAKRRLDAFDKCRTAWRIITNHIAPAWEPFKKFQLQSNTNEPYDGTLNLRSPLYDGQLRSLAWMRRQESGVKLTVQEVEEEVHTEMGWRVEARAEADVLVRGGVLADLPSFGKTVTTIGLIQSEFESKTPHDLVEENSRCPCERPNLIELAATLIICPPHIAKQWREELVEFLGSKLYKDYNVLLIENVSHLQRLTIKNFQQARVVVVSWNVLGHEQYITRLAQFSAMPVPASTKGRAFDTWLDYTIEALPERIARLKSTPISTFIKNTKTDVKRRFEHADFQGVLPLKIRHGSAYQSFEQMTSNQGQRIAKTKDKAPVHNQAPRSAENSDWIACVNPVLQLFRFNRKVVDEYHYLYEKTRDNYPAYVSIQKMAAHKSWALSGTPALENFSDINQIASLLGVTLGRHAFGASSAPTQLEKRLMADQTNVEKFLNRTETLSYQWHEARHERAQTFLDHFVRQNEAQLGSIESVELLRPVDISIGQRVVYLELSQHLIAQRMSLKKLNDRSNADRVDRLNDSLNNSNSAEEALLKAALVFETPEGSSGLDLLDRKRKSQIQQTEADISRLFKEAEHNQKCSKHLEQHYDGFKRDLKAGNVLGDSKATSILRRQLNKAEAAATLSKGGISQENERHAKLKTFTSQLRNLAQELTMRIRSSRFIDSIQSLLPALSVPDAALMKLKCSSPSCAGSVSNIKQMFLIYHCGHKACDACLSLRTNTEACIDPECDVCVQPNSLIKASDLGYGKDGLSSKDFGKKIHGIQQLVKNIPADDQALVFVPEENAMDVLEIAFQYYEISYYAVSRGRAEAARQIEDFKSNKDPNHRKKVLILNLLDESASGTNLVSANHVIFVSPLAAESQYQYDSSLKQAIARCHRYRQEKKVFIYHFAALGTIDVDILERYHKRFDAVYTSDNENFPKDKDAKRSNTKLVRNAAGLMMLIPVGWLMDEEKCKELELDPERLDSFGSLINFSAMFPGGDDNE</sequence>
<dbReference type="Gene3D" id="3.40.50.10810">
    <property type="entry name" value="Tandem AAA-ATPase domain"/>
    <property type="match status" value="1"/>
</dbReference>
<proteinExistence type="predicted"/>
<dbReference type="SUPFAM" id="SSF52540">
    <property type="entry name" value="P-loop containing nucleoside triphosphate hydrolases"/>
    <property type="match status" value="2"/>
</dbReference>
<dbReference type="Pfam" id="PF00176">
    <property type="entry name" value="SNF2-rel_dom"/>
    <property type="match status" value="1"/>
</dbReference>
<keyword evidence="4" id="KW-0378">Hydrolase</keyword>
<dbReference type="GO" id="GO:0006281">
    <property type="term" value="P:DNA repair"/>
    <property type="evidence" value="ECO:0007669"/>
    <property type="project" value="TreeGrafter"/>
</dbReference>
<dbReference type="InterPro" id="IPR038718">
    <property type="entry name" value="SNF2-like_sf"/>
</dbReference>
<feature type="domain" description="Helicase C-terminal" evidence="8">
    <location>
        <begin position="1769"/>
        <end position="1886"/>
    </location>
</feature>
<keyword evidence="1" id="KW-0489">Methyltransferase</keyword>
<keyword evidence="3" id="KW-0547">Nucleotide-binding</keyword>
<dbReference type="PANTHER" id="PTHR45626:SF26">
    <property type="entry name" value="FAMILY HELICASE, PUTATIVE (AFU_ORTHOLOGUE AFUA_2G09120)-RELATED"/>
    <property type="match status" value="1"/>
</dbReference>
<dbReference type="Proteomes" id="UP000799770">
    <property type="component" value="Unassembled WGS sequence"/>
</dbReference>
<evidence type="ECO:0000313" key="10">
    <source>
        <dbReference type="Proteomes" id="UP000799770"/>
    </source>
</evidence>
<evidence type="ECO:0000256" key="3">
    <source>
        <dbReference type="ARBA" id="ARBA00022741"/>
    </source>
</evidence>
<keyword evidence="10" id="KW-1185">Reference proteome</keyword>